<dbReference type="Proteomes" id="UP000474718">
    <property type="component" value="Unassembled WGS sequence"/>
</dbReference>
<evidence type="ECO:0000313" key="4">
    <source>
        <dbReference type="Proteomes" id="UP000474718"/>
    </source>
</evidence>
<proteinExistence type="predicted"/>
<reference evidence="3" key="1">
    <citation type="submission" date="2016-11" db="EMBL/GenBank/DDBJ databases">
        <authorList>
            <person name="Jaros S."/>
            <person name="Januszkiewicz K."/>
            <person name="Wedrychowicz H."/>
        </authorList>
    </citation>
    <scope>NUCLEOTIDE SEQUENCE [LARGE SCALE GENOMIC DNA]</scope>
    <source>
        <strain evidence="3">DSM 4029</strain>
    </source>
</reference>
<accession>A0AAQ1MDT3</accession>
<organism evidence="2 3">
    <name type="scientific">Bittarella massiliensis</name>
    <name type="common">ex Durand et al. 2017</name>
    <dbReference type="NCBI Taxonomy" id="1720313"/>
    <lineage>
        <taxon>Bacteria</taxon>
        <taxon>Bacillati</taxon>
        <taxon>Bacillota</taxon>
        <taxon>Clostridia</taxon>
        <taxon>Eubacteriales</taxon>
        <taxon>Oscillospiraceae</taxon>
        <taxon>Bittarella (ex Durand et al. 2017)</taxon>
    </lineage>
</organism>
<keyword evidence="4" id="KW-1185">Reference proteome</keyword>
<evidence type="ECO:0000313" key="2">
    <source>
        <dbReference type="EMBL" id="SHG18418.1"/>
    </source>
</evidence>
<comment type="caution">
    <text evidence="2">The sequence shown here is derived from an EMBL/GenBank/DDBJ whole genome shotgun (WGS) entry which is preliminary data.</text>
</comment>
<dbReference type="EMBL" id="FQVY01000002">
    <property type="protein sequence ID" value="SHG18418.1"/>
    <property type="molecule type" value="Genomic_DNA"/>
</dbReference>
<reference evidence="1 4" key="3">
    <citation type="journal article" date="2019" name="Nat. Med.">
        <title>A library of human gut bacterial isolates paired with longitudinal multiomics data enables mechanistic microbiome research.</title>
        <authorList>
            <person name="Poyet M."/>
            <person name="Groussin M."/>
            <person name="Gibbons S.M."/>
            <person name="Avila-Pacheco J."/>
            <person name="Jiang X."/>
            <person name="Kearney S.M."/>
            <person name="Perrotta A.R."/>
            <person name="Berdy B."/>
            <person name="Zhao S."/>
            <person name="Lieberman T.D."/>
            <person name="Swanson P.K."/>
            <person name="Smith M."/>
            <person name="Roesemann S."/>
            <person name="Alexander J.E."/>
            <person name="Rich S.A."/>
            <person name="Livny J."/>
            <person name="Vlamakis H."/>
            <person name="Clish C."/>
            <person name="Bullock K."/>
            <person name="Deik A."/>
            <person name="Scott J."/>
            <person name="Pierce K.A."/>
            <person name="Xavier R.J."/>
            <person name="Alm E.J."/>
        </authorList>
    </citation>
    <scope>NUCLEOTIDE SEQUENCE [LARGE SCALE GENOMIC DNA]</scope>
    <source>
        <strain evidence="1 4">BIOML-A2</strain>
    </source>
</reference>
<dbReference type="AlphaFoldDB" id="A0AAQ1MDT3"/>
<dbReference type="RefSeq" id="WP_044993077.1">
    <property type="nucleotide sequence ID" value="NZ_FQVY01000002.1"/>
</dbReference>
<dbReference type="EMBL" id="WWVX01000008">
    <property type="protein sequence ID" value="MZL70317.1"/>
    <property type="molecule type" value="Genomic_DNA"/>
</dbReference>
<sequence>MKDFVREDLLLSLCGLCCGLCPMQLGGHCPGCGGGPGNQPCAIARCSGEHGGVAYCSLCDEYPCRRYAQPEPFDSFITHRNRRENLARVREIGTAAFRAEQEERRAALDELLAGYNDGRRKTFFCLACNLLECGEIRGALARLREETSPRQPLKERAALAVGLLEGAAARQGVTLKLRRKPREKRG</sequence>
<gene>
    <name evidence="1" type="ORF">GT747_11190</name>
    <name evidence="2" type="ORF">SAMN05444424_1783</name>
</gene>
<name>A0AAQ1MDT3_9FIRM</name>
<protein>
    <submittedName>
        <fullName evidence="1">DUF3795 domain-containing protein</fullName>
    </submittedName>
</protein>
<evidence type="ECO:0000313" key="1">
    <source>
        <dbReference type="EMBL" id="MZL70317.1"/>
    </source>
</evidence>
<evidence type="ECO:0000313" key="3">
    <source>
        <dbReference type="Proteomes" id="UP000184089"/>
    </source>
</evidence>
<reference evidence="2" key="2">
    <citation type="submission" date="2016-11" db="EMBL/GenBank/DDBJ databases">
        <authorList>
            <person name="Varghese N."/>
            <person name="Submissions S."/>
        </authorList>
    </citation>
    <scope>NUCLEOTIDE SEQUENCE</scope>
    <source>
        <strain evidence="2">DSM 4029</strain>
    </source>
</reference>
<dbReference type="Proteomes" id="UP000184089">
    <property type="component" value="Unassembled WGS sequence"/>
</dbReference>